<dbReference type="EMBL" id="JH000645">
    <property type="protein sequence ID" value="EGW07200.1"/>
    <property type="molecule type" value="Genomic_DNA"/>
</dbReference>
<name>G3HRX2_CRIGR</name>
<protein>
    <submittedName>
        <fullName evidence="1">Uncharacterized protein</fullName>
    </submittedName>
</protein>
<dbReference type="InParanoid" id="G3HRX2"/>
<proteinExistence type="predicted"/>
<accession>G3HRX2</accession>
<evidence type="ECO:0000313" key="2">
    <source>
        <dbReference type="Proteomes" id="UP000001075"/>
    </source>
</evidence>
<sequence>MQHQDMLELTDSLGICQPSLPHLRHMVPVTVAVLTRYLEAMECPPLQKVSC</sequence>
<dbReference type="AlphaFoldDB" id="G3HRX2"/>
<organism evidence="1 2">
    <name type="scientific">Cricetulus griseus</name>
    <name type="common">Chinese hamster</name>
    <name type="synonym">Cricetulus barabensis griseus</name>
    <dbReference type="NCBI Taxonomy" id="10029"/>
    <lineage>
        <taxon>Eukaryota</taxon>
        <taxon>Metazoa</taxon>
        <taxon>Chordata</taxon>
        <taxon>Craniata</taxon>
        <taxon>Vertebrata</taxon>
        <taxon>Euteleostomi</taxon>
        <taxon>Mammalia</taxon>
        <taxon>Eutheria</taxon>
        <taxon>Euarchontoglires</taxon>
        <taxon>Glires</taxon>
        <taxon>Rodentia</taxon>
        <taxon>Myomorpha</taxon>
        <taxon>Muroidea</taxon>
        <taxon>Cricetidae</taxon>
        <taxon>Cricetinae</taxon>
        <taxon>Cricetulus</taxon>
    </lineage>
</organism>
<reference evidence="2" key="1">
    <citation type="journal article" date="2011" name="Nat. Biotechnol.">
        <title>The genomic sequence of the Chinese hamster ovary (CHO)-K1 cell line.</title>
        <authorList>
            <person name="Xu X."/>
            <person name="Nagarajan H."/>
            <person name="Lewis N.E."/>
            <person name="Pan S."/>
            <person name="Cai Z."/>
            <person name="Liu X."/>
            <person name="Chen W."/>
            <person name="Xie M."/>
            <person name="Wang W."/>
            <person name="Hammond S."/>
            <person name="Andersen M.R."/>
            <person name="Neff N."/>
            <person name="Passarelli B."/>
            <person name="Koh W."/>
            <person name="Fan H.C."/>
            <person name="Wang J."/>
            <person name="Gui Y."/>
            <person name="Lee K.H."/>
            <person name="Betenbaugh M.J."/>
            <person name="Quake S.R."/>
            <person name="Famili I."/>
            <person name="Palsson B.O."/>
            <person name="Wang J."/>
        </authorList>
    </citation>
    <scope>NUCLEOTIDE SEQUENCE [LARGE SCALE GENOMIC DNA]</scope>
    <source>
        <strain evidence="2">CHO K1 cell line</strain>
    </source>
</reference>
<dbReference type="Proteomes" id="UP000001075">
    <property type="component" value="Unassembled WGS sequence"/>
</dbReference>
<evidence type="ECO:0000313" key="1">
    <source>
        <dbReference type="EMBL" id="EGW07200.1"/>
    </source>
</evidence>
<gene>
    <name evidence="1" type="ORF">I79_013596</name>
</gene>